<evidence type="ECO:0000313" key="3">
    <source>
        <dbReference type="Proteomes" id="UP000273977"/>
    </source>
</evidence>
<name>A0A3N4GEM4_9LACT</name>
<proteinExistence type="predicted"/>
<dbReference type="PANTHER" id="PTHR36110">
    <property type="entry name" value="RING-CLEAVING DIOXYGENASE MHQE-RELATED"/>
    <property type="match status" value="1"/>
</dbReference>
<dbReference type="RefSeq" id="WP_123779834.1">
    <property type="nucleotide sequence ID" value="NZ_RKMG01000011.1"/>
</dbReference>
<dbReference type="Pfam" id="PF00903">
    <property type="entry name" value="Glyoxalase"/>
    <property type="match status" value="2"/>
</dbReference>
<evidence type="ECO:0000259" key="1">
    <source>
        <dbReference type="PROSITE" id="PS51819"/>
    </source>
</evidence>
<feature type="domain" description="VOC" evidence="1">
    <location>
        <begin position="152"/>
        <end position="269"/>
    </location>
</feature>
<feature type="domain" description="VOC" evidence="1">
    <location>
        <begin position="7"/>
        <end position="131"/>
    </location>
</feature>
<dbReference type="Gene3D" id="3.10.180.10">
    <property type="entry name" value="2,3-Dihydroxybiphenyl 1,2-Dioxygenase, domain 1"/>
    <property type="match status" value="2"/>
</dbReference>
<dbReference type="InterPro" id="IPR029068">
    <property type="entry name" value="Glyas_Bleomycin-R_OHBP_Dase"/>
</dbReference>
<dbReference type="Proteomes" id="UP000273977">
    <property type="component" value="Unassembled WGS sequence"/>
</dbReference>
<comment type="caution">
    <text evidence="2">The sequence shown here is derived from an EMBL/GenBank/DDBJ whole genome shotgun (WGS) entry which is preliminary data.</text>
</comment>
<dbReference type="GO" id="GO:0051213">
    <property type="term" value="F:dioxygenase activity"/>
    <property type="evidence" value="ECO:0007669"/>
    <property type="project" value="UniProtKB-KW"/>
</dbReference>
<keyword evidence="3" id="KW-1185">Reference proteome</keyword>
<accession>A0A3N4GEM4</accession>
<reference evidence="2 3" key="1">
    <citation type="submission" date="2018-11" db="EMBL/GenBank/DDBJ databases">
        <title>Aerococcus sp. SJQ22, whole genome shotgun sequence.</title>
        <authorList>
            <person name="Sun L."/>
            <person name="Gao X."/>
            <person name="Chen W."/>
            <person name="Huang K."/>
        </authorList>
    </citation>
    <scope>NUCLEOTIDE SEQUENCE [LARGE SCALE GENOMIC DNA]</scope>
    <source>
        <strain evidence="2 3">SJQ22</strain>
    </source>
</reference>
<dbReference type="InterPro" id="IPR052537">
    <property type="entry name" value="Extradiol_RC_dioxygenase"/>
</dbReference>
<dbReference type="PROSITE" id="PS51819">
    <property type="entry name" value="VOC"/>
    <property type="match status" value="2"/>
</dbReference>
<keyword evidence="2" id="KW-0223">Dioxygenase</keyword>
<sequence>MATDIQQLHHITAIVGNPNEVLTFYRDILGLRLVKKTLNYDDPYTYHLYFGNYDADPGTIITFFPWENKKMGELGDGQVATTIYAIPENSIDFWAKRLTDKGVDFVRGSRFDQETLLIKDFHNLNIELVEKNWGKANTYAVDDITPETAIQGFAGAIIYSHRPANTLHFFEDVLNWPVVDEDAVYTRLQAPGDHKEWIDIRKTPGTFGTMAIGTVHHIAFQVDDEDTLVYWLDIAQKEGYKASDIKNRDYFKSLYFRERGGLLIELATKAPGFTWNESLENLGTELFYPAKHQAIIEVVKKKLTPLDF</sequence>
<dbReference type="OrthoDB" id="9785698at2"/>
<dbReference type="PANTHER" id="PTHR36110:SF2">
    <property type="entry name" value="RING-CLEAVING DIOXYGENASE MHQE-RELATED"/>
    <property type="match status" value="1"/>
</dbReference>
<dbReference type="EMBL" id="RKMG01000011">
    <property type="protein sequence ID" value="RPA60655.1"/>
    <property type="molecule type" value="Genomic_DNA"/>
</dbReference>
<gene>
    <name evidence="2" type="ORF">EF384_04735</name>
</gene>
<dbReference type="AlphaFoldDB" id="A0A3N4GEM4"/>
<keyword evidence="2" id="KW-0560">Oxidoreductase</keyword>
<protein>
    <submittedName>
        <fullName evidence="2">Ring-cleaving dioxygenase</fullName>
    </submittedName>
</protein>
<evidence type="ECO:0000313" key="2">
    <source>
        <dbReference type="EMBL" id="RPA60655.1"/>
    </source>
</evidence>
<organism evidence="2 3">
    <name type="scientific">Aerococcus agrisoli</name>
    <dbReference type="NCBI Taxonomy" id="2487350"/>
    <lineage>
        <taxon>Bacteria</taxon>
        <taxon>Bacillati</taxon>
        <taxon>Bacillota</taxon>
        <taxon>Bacilli</taxon>
        <taxon>Lactobacillales</taxon>
        <taxon>Aerococcaceae</taxon>
        <taxon>Aerococcus</taxon>
    </lineage>
</organism>
<dbReference type="SUPFAM" id="SSF54593">
    <property type="entry name" value="Glyoxalase/Bleomycin resistance protein/Dihydroxybiphenyl dioxygenase"/>
    <property type="match status" value="1"/>
</dbReference>
<dbReference type="InterPro" id="IPR004360">
    <property type="entry name" value="Glyas_Fos-R_dOase_dom"/>
</dbReference>
<dbReference type="InterPro" id="IPR037523">
    <property type="entry name" value="VOC_core"/>
</dbReference>